<sequence length="207" mass="22644">MTRFAAYAAAAVVFLGLGVTAFVALWPREGQDRFAQCRAGVVTGGGGSIGGPFSLISETGERVSDVDVIDRLSLVYFGYSYCPDVCPVDLFRNGEAVYALEEQGIDVKPVFITVDPERDTVQQMSEYTDFMHPDMVGLTGPRDDIDAAIAAYRVYSNRVGDDPDDYLMDHSSYTYLMAPEEGFLDFFPSSTSPEEMASRVACFASQL</sequence>
<gene>
    <name evidence="6" type="ORF">G8E03_00785</name>
</gene>
<dbReference type="KEGG" id="mon:G8E03_00785"/>
<keyword evidence="5" id="KW-1133">Transmembrane helix</keyword>
<reference evidence="6 7" key="1">
    <citation type="submission" date="2020-03" db="EMBL/GenBank/DDBJ databases">
        <title>Complete genome sequence of Monaibacterium sp. ALG8 with diverse plasmids.</title>
        <authorList>
            <person name="Sun C."/>
        </authorList>
    </citation>
    <scope>NUCLEOTIDE SEQUENCE [LARGE SCALE GENOMIC DNA]</scope>
    <source>
        <strain evidence="6 7">ALG8</strain>
    </source>
</reference>
<keyword evidence="4" id="KW-1015">Disulfide bond</keyword>
<dbReference type="InterPro" id="IPR003782">
    <property type="entry name" value="SCO1/SenC"/>
</dbReference>
<keyword evidence="3" id="KW-0479">Metal-binding</keyword>
<feature type="binding site" evidence="3">
    <location>
        <position position="86"/>
    </location>
    <ligand>
        <name>Cu cation</name>
        <dbReference type="ChEBI" id="CHEBI:23378"/>
    </ligand>
</feature>
<dbReference type="SUPFAM" id="SSF52833">
    <property type="entry name" value="Thioredoxin-like"/>
    <property type="match status" value="1"/>
</dbReference>
<organism evidence="6 7">
    <name type="scientific">Pontivivens nitratireducens</name>
    <dbReference type="NCBI Taxonomy" id="2758038"/>
    <lineage>
        <taxon>Bacteria</taxon>
        <taxon>Pseudomonadati</taxon>
        <taxon>Pseudomonadota</taxon>
        <taxon>Alphaproteobacteria</taxon>
        <taxon>Rhodobacterales</taxon>
        <taxon>Paracoccaceae</taxon>
        <taxon>Pontivivens</taxon>
    </lineage>
</organism>
<name>A0A6G7VHZ8_9RHOB</name>
<feature type="transmembrane region" description="Helical" evidence="5">
    <location>
        <begin position="6"/>
        <end position="26"/>
    </location>
</feature>
<dbReference type="AlphaFoldDB" id="A0A6G7VHZ8"/>
<comment type="similarity">
    <text evidence="1">Belongs to the SCO1/2 family.</text>
</comment>
<evidence type="ECO:0000313" key="7">
    <source>
        <dbReference type="Proteomes" id="UP000500791"/>
    </source>
</evidence>
<proteinExistence type="inferred from homology"/>
<dbReference type="PANTHER" id="PTHR12151">
    <property type="entry name" value="ELECTRON TRANSPORT PROTIN SCO1/SENC FAMILY MEMBER"/>
    <property type="match status" value="1"/>
</dbReference>
<dbReference type="GO" id="GO:0046872">
    <property type="term" value="F:metal ion binding"/>
    <property type="evidence" value="ECO:0007669"/>
    <property type="project" value="UniProtKB-KW"/>
</dbReference>
<dbReference type="FunFam" id="3.40.30.10:FF:000013">
    <property type="entry name" value="Blast:Protein SCO1 homolog, mitochondrial"/>
    <property type="match status" value="1"/>
</dbReference>
<evidence type="ECO:0000256" key="5">
    <source>
        <dbReference type="SAM" id="Phobius"/>
    </source>
</evidence>
<evidence type="ECO:0000256" key="3">
    <source>
        <dbReference type="PIRSR" id="PIRSR603782-1"/>
    </source>
</evidence>
<evidence type="ECO:0000256" key="4">
    <source>
        <dbReference type="PIRSR" id="PIRSR603782-2"/>
    </source>
</evidence>
<keyword evidence="7" id="KW-1185">Reference proteome</keyword>
<dbReference type="Gene3D" id="3.40.30.10">
    <property type="entry name" value="Glutaredoxin"/>
    <property type="match status" value="1"/>
</dbReference>
<dbReference type="InterPro" id="IPR036249">
    <property type="entry name" value="Thioredoxin-like_sf"/>
</dbReference>
<protein>
    <submittedName>
        <fullName evidence="6">SCO family protein</fullName>
    </submittedName>
</protein>
<keyword evidence="2 3" id="KW-0186">Copper</keyword>
<keyword evidence="5" id="KW-0472">Membrane</keyword>
<feature type="binding site" evidence="3">
    <location>
        <position position="82"/>
    </location>
    <ligand>
        <name>Cu cation</name>
        <dbReference type="ChEBI" id="CHEBI:23378"/>
    </ligand>
</feature>
<dbReference type="RefSeq" id="WP_166187525.1">
    <property type="nucleotide sequence ID" value="NZ_CP049811.1"/>
</dbReference>
<evidence type="ECO:0000256" key="1">
    <source>
        <dbReference type="ARBA" id="ARBA00010996"/>
    </source>
</evidence>
<feature type="disulfide bond" description="Redox-active" evidence="4">
    <location>
        <begin position="82"/>
        <end position="86"/>
    </location>
</feature>
<dbReference type="Proteomes" id="UP000500791">
    <property type="component" value="Chromosome"/>
</dbReference>
<feature type="binding site" evidence="3">
    <location>
        <position position="170"/>
    </location>
    <ligand>
        <name>Cu cation</name>
        <dbReference type="ChEBI" id="CHEBI:23378"/>
    </ligand>
</feature>
<dbReference type="Pfam" id="PF02630">
    <property type="entry name" value="SCO1-SenC"/>
    <property type="match status" value="1"/>
</dbReference>
<dbReference type="CDD" id="cd02968">
    <property type="entry name" value="SCO"/>
    <property type="match status" value="1"/>
</dbReference>
<evidence type="ECO:0000313" key="6">
    <source>
        <dbReference type="EMBL" id="QIK39417.1"/>
    </source>
</evidence>
<dbReference type="PANTHER" id="PTHR12151:SF25">
    <property type="entry name" value="LINALOOL DEHYDRATASE_ISOMERASE DOMAIN-CONTAINING PROTEIN"/>
    <property type="match status" value="1"/>
</dbReference>
<evidence type="ECO:0000256" key="2">
    <source>
        <dbReference type="ARBA" id="ARBA00023008"/>
    </source>
</evidence>
<accession>A0A6G7VHZ8</accession>
<dbReference type="EMBL" id="CP049811">
    <property type="protein sequence ID" value="QIK39417.1"/>
    <property type="molecule type" value="Genomic_DNA"/>
</dbReference>
<keyword evidence="5" id="KW-0812">Transmembrane</keyword>